<dbReference type="EMBL" id="QUTH01003103">
    <property type="protein sequence ID" value="RHZ21764.1"/>
    <property type="molecule type" value="Genomic_DNA"/>
</dbReference>
<dbReference type="Proteomes" id="UP000285430">
    <property type="component" value="Unassembled WGS sequence"/>
</dbReference>
<organism evidence="4 5">
    <name type="scientific">Aphanomyces astaci</name>
    <name type="common">Crayfish plague agent</name>
    <dbReference type="NCBI Taxonomy" id="112090"/>
    <lineage>
        <taxon>Eukaryota</taxon>
        <taxon>Sar</taxon>
        <taxon>Stramenopiles</taxon>
        <taxon>Oomycota</taxon>
        <taxon>Saprolegniomycetes</taxon>
        <taxon>Saprolegniales</taxon>
        <taxon>Verrucalvaceae</taxon>
        <taxon>Aphanomyces</taxon>
    </lineage>
</organism>
<evidence type="ECO:0000313" key="5">
    <source>
        <dbReference type="Proteomes" id="UP000285430"/>
    </source>
</evidence>
<dbReference type="SUPFAM" id="SSF74924">
    <property type="entry name" value="Cap-Gly domain"/>
    <property type="match status" value="1"/>
</dbReference>
<evidence type="ECO:0000256" key="1">
    <source>
        <dbReference type="SAM" id="Coils"/>
    </source>
</evidence>
<feature type="region of interest" description="Disordered" evidence="2">
    <location>
        <begin position="212"/>
        <end position="242"/>
    </location>
</feature>
<feature type="domain" description="CAP-Gly" evidence="3">
    <location>
        <begin position="21"/>
        <end position="63"/>
    </location>
</feature>
<gene>
    <name evidence="4" type="ORF">DYB37_008957</name>
</gene>
<reference evidence="4 5" key="1">
    <citation type="submission" date="2018-08" db="EMBL/GenBank/DDBJ databases">
        <title>Aphanomyces genome sequencing and annotation.</title>
        <authorList>
            <person name="Minardi D."/>
            <person name="Oidtmann B."/>
            <person name="Van Der Giezen M."/>
            <person name="Studholme D.J."/>
        </authorList>
    </citation>
    <scope>NUCLEOTIDE SEQUENCE [LARGE SCALE GENOMIC DNA]</scope>
    <source>
        <strain evidence="4 5">Da</strain>
    </source>
</reference>
<feature type="coiled-coil region" evidence="1">
    <location>
        <begin position="363"/>
        <end position="390"/>
    </location>
</feature>
<dbReference type="PANTHER" id="PTHR18916:SF93">
    <property type="entry name" value="RESTIN HOMOLOG"/>
    <property type="match status" value="1"/>
</dbReference>
<dbReference type="InterPro" id="IPR000938">
    <property type="entry name" value="CAP-Gly_domain"/>
</dbReference>
<feature type="coiled-coil region" evidence="1">
    <location>
        <begin position="1009"/>
        <end position="1054"/>
    </location>
</feature>
<accession>A0A3R6Y5U8</accession>
<feature type="region of interest" description="Disordered" evidence="2">
    <location>
        <begin position="80"/>
        <end position="164"/>
    </location>
</feature>
<feature type="coiled-coil region" evidence="1">
    <location>
        <begin position="446"/>
        <end position="480"/>
    </location>
</feature>
<dbReference type="InterPro" id="IPR036859">
    <property type="entry name" value="CAP-Gly_dom_sf"/>
</dbReference>
<dbReference type="PROSITE" id="PS50245">
    <property type="entry name" value="CAP_GLY_2"/>
    <property type="match status" value="1"/>
</dbReference>
<comment type="caution">
    <text evidence="4">The sequence shown here is derived from an EMBL/GenBank/DDBJ whole genome shotgun (WGS) entry which is preliminary data.</text>
</comment>
<dbReference type="SMART" id="SM01052">
    <property type="entry name" value="CAP_GLY"/>
    <property type="match status" value="1"/>
</dbReference>
<feature type="region of interest" description="Disordered" evidence="2">
    <location>
        <begin position="690"/>
        <end position="715"/>
    </location>
</feature>
<feature type="coiled-coil region" evidence="1">
    <location>
        <begin position="168"/>
        <end position="202"/>
    </location>
</feature>
<dbReference type="PANTHER" id="PTHR18916">
    <property type="entry name" value="DYNACTIN 1-RELATED MICROTUBULE-BINDING"/>
    <property type="match status" value="1"/>
</dbReference>
<dbReference type="Gene3D" id="2.30.30.190">
    <property type="entry name" value="CAP Gly-rich-like domain"/>
    <property type="match status" value="1"/>
</dbReference>
<name>A0A3R6Y5U8_APHAT</name>
<dbReference type="VEuPathDB" id="FungiDB:H257_10308"/>
<protein>
    <recommendedName>
        <fullName evidence="3">CAP-Gly domain-containing protein</fullName>
    </recommendedName>
</protein>
<dbReference type="Pfam" id="PF01302">
    <property type="entry name" value="CAP_GLY"/>
    <property type="match status" value="1"/>
</dbReference>
<evidence type="ECO:0000259" key="3">
    <source>
        <dbReference type="PROSITE" id="PS50245"/>
    </source>
</evidence>
<feature type="compositionally biased region" description="Low complexity" evidence="2">
    <location>
        <begin position="693"/>
        <end position="703"/>
    </location>
</feature>
<feature type="compositionally biased region" description="Low complexity" evidence="2">
    <location>
        <begin position="101"/>
        <end position="110"/>
    </location>
</feature>
<feature type="compositionally biased region" description="Low complexity" evidence="2">
    <location>
        <begin position="138"/>
        <end position="163"/>
    </location>
</feature>
<proteinExistence type="predicted"/>
<evidence type="ECO:0000313" key="4">
    <source>
        <dbReference type="EMBL" id="RHZ21764.1"/>
    </source>
</evidence>
<keyword evidence="1" id="KW-0175">Coiled coil</keyword>
<dbReference type="AlphaFoldDB" id="A0A3R6Y5U8"/>
<sequence length="1249" mass="134732">MEVGSRVLVVGGKNGTVRFLGTTDFAQGEWVGVELDVPEGKNDGEINGVRYFTCEPLYGLFAKKSQVRLARVSLGYGAANPVAAPSSSTSRLQQMREKRTSSTSNLLPPSSAVPVGGKKTIPKVDLSPKLVSTSTPHKAAASRSTSVSSPKPSSAATSPAVATGPDEMDAISMELQDATAKLQALQAELVAKNIRITELEAKVTDVTSALAAAAPSPAPPSIDDDDNSTPPPSVPVHEADLPSSPRINYEEKLRSLRDEGIALAAKMRRDMDISMTKMEKEWEDKEAHYVAAVESAEARLAALDTEVLGLRTRNAALVAAELARADDVVQWTKKLGSASRKVETQAATIADLQDMVELLTLDKETLAMDKEIADERIDELEAQIATASLMVHQSSSALYHPSTDNSSSSVATTIQDENAKLRHALLGMHERHALETATLTKQVKDAAKVALELEQHRDEIERVNAKLNQSNAAMEELKEMLDAAGAYESMVETLTETNLMLGDKVADLTMSVASLESLKDMSDEMEHQHDMYAKALQDELGAANQKIAELMAAGAAAATAIQDKDRTISRFRDVVGRHRDEVAALREKLRVEAGELESMKDTTQSVMSQSMQLRQALLAAQASNLDARRQKLSTIEMAVEYKWWQSIVPATAVLQESDRRQLLVRKMALRVTAKSRWLLKVLVPAVLEPPTRPTSSFSPTTTITDDEPSSTSTPVDHHHQAAVALALWQFRQGVCHVMTQLHATTVDTKWQELLALLDNSWTQVDSLLDAALGEWSAEGGGGALSAGTDLQPGVGARLVHAVKDWLRLIGPKLEPLPSPTIGSVKLVVLSQAFQLALQSKSLGDAELALATWQLYARVAAELVDDGPTTDSNDDVPAAGTHAQILDQLNVLVAYSKSVTSIAPFTERVKAWTKLVAKGALVDAVTPESAEDKQVVVPLHELRAELIRTDLAHAASLLTAVEETTELCHTLQARLKEAEKSDGHARMLIAKHETEIARLEVDRVAQLGIVEKLSEQLETERRQCDALLTEQHKDRAALEATNRTLRKSLRRASELHVKAADGTTASNGGQSTFMTAGGAKALLVLQEQLLAVRTELALARLPLSLSPKPPRSTRSSGLASVSHDVAALTSKILTRSAMPELVDLTKTHVQNDVHVIQLLQECDAVKATVSQALDGVRAAAVAAGEVWFTGRSCAPLEFGRTCPPKKPVGRLIFPGPSSNDDDGTKKKKRVLSVVLNSTDMHVLSKAISLA</sequence>
<evidence type="ECO:0000256" key="2">
    <source>
        <dbReference type="SAM" id="MobiDB-lite"/>
    </source>
</evidence>